<feature type="domain" description="Integrase catalytic" evidence="2">
    <location>
        <begin position="1"/>
        <end position="91"/>
    </location>
</feature>
<dbReference type="InterPro" id="IPR057670">
    <property type="entry name" value="SH3_retrovirus"/>
</dbReference>
<feature type="compositionally biased region" description="Polar residues" evidence="1">
    <location>
        <begin position="230"/>
        <end position="244"/>
    </location>
</feature>
<sequence length="307" mass="34617">MQKNMYQDVIRNMSQNGMLHLTSCADTPSQNGVAERKNRHLLETARALLFEQQLSKSFFVDVVSTACFLINRMPSSVIHGESPYHILFPGKPLFSIDPKIFGCTCFVRDVRSSVTKLDPKSLKCVFLGYSRYQKGYRCYSPYLKRYIVSIDVTFFENTPFLSSSPALRQGEDDDLLLYHIVRSVPSTPDITHTVSEPMYVSTASNMSEPVPRPSIELFEKVYTRRRTPHAPNSCSTPIPQSSDPVSDDERPIALCKGKTSCTYPISSFVSYDHLTCSSRSFITSLDSITIPKIVNEVLSLLAGKPRW</sequence>
<comment type="caution">
    <text evidence="3">The sequence shown here is derived from an EMBL/GenBank/DDBJ whole genome shotgun (WGS) entry which is preliminary data.</text>
</comment>
<keyword evidence="4" id="KW-1185">Reference proteome</keyword>
<dbReference type="Gene3D" id="3.30.420.10">
    <property type="entry name" value="Ribonuclease H-like superfamily/Ribonuclease H"/>
    <property type="match status" value="1"/>
</dbReference>
<dbReference type="AlphaFoldDB" id="A0AAV3PYR6"/>
<dbReference type="InterPro" id="IPR001584">
    <property type="entry name" value="Integrase_cat-core"/>
</dbReference>
<dbReference type="SUPFAM" id="SSF53098">
    <property type="entry name" value="Ribonuclease H-like"/>
    <property type="match status" value="1"/>
</dbReference>
<dbReference type="PANTHER" id="PTHR42648:SF28">
    <property type="entry name" value="TRANSPOSON-ENCODED PROTEIN WITH RIBONUCLEASE H-LIKE AND RETROVIRUS ZINC FINGER-LIKE DOMAINS"/>
    <property type="match status" value="1"/>
</dbReference>
<reference evidence="3 4" key="1">
    <citation type="submission" date="2024-01" db="EMBL/GenBank/DDBJ databases">
        <title>The complete chloroplast genome sequence of Lithospermum erythrorhizon: insights into the phylogenetic relationship among Boraginaceae species and the maternal lineages of purple gromwells.</title>
        <authorList>
            <person name="Okada T."/>
            <person name="Watanabe K."/>
        </authorList>
    </citation>
    <scope>NUCLEOTIDE SEQUENCE [LARGE SCALE GENOMIC DNA]</scope>
</reference>
<evidence type="ECO:0000259" key="2">
    <source>
        <dbReference type="PROSITE" id="PS50994"/>
    </source>
</evidence>
<evidence type="ECO:0000256" key="1">
    <source>
        <dbReference type="SAM" id="MobiDB-lite"/>
    </source>
</evidence>
<proteinExistence type="predicted"/>
<dbReference type="InterPro" id="IPR012337">
    <property type="entry name" value="RNaseH-like_sf"/>
</dbReference>
<gene>
    <name evidence="3" type="ORF">LIER_13105</name>
</gene>
<dbReference type="PROSITE" id="PS50994">
    <property type="entry name" value="INTEGRASE"/>
    <property type="match status" value="1"/>
</dbReference>
<accession>A0AAV3PYR6</accession>
<protein>
    <recommendedName>
        <fullName evidence="2">Integrase catalytic domain-containing protein</fullName>
    </recommendedName>
</protein>
<dbReference type="InterPro" id="IPR036397">
    <property type="entry name" value="RNaseH_sf"/>
</dbReference>
<dbReference type="Pfam" id="PF25597">
    <property type="entry name" value="SH3_retrovirus"/>
    <property type="match status" value="1"/>
</dbReference>
<name>A0AAV3PYR6_LITER</name>
<dbReference type="InterPro" id="IPR039537">
    <property type="entry name" value="Retrotran_Ty1/copia-like"/>
</dbReference>
<dbReference type="Proteomes" id="UP001454036">
    <property type="component" value="Unassembled WGS sequence"/>
</dbReference>
<organism evidence="3 4">
    <name type="scientific">Lithospermum erythrorhizon</name>
    <name type="common">Purple gromwell</name>
    <name type="synonym">Lithospermum officinale var. erythrorhizon</name>
    <dbReference type="NCBI Taxonomy" id="34254"/>
    <lineage>
        <taxon>Eukaryota</taxon>
        <taxon>Viridiplantae</taxon>
        <taxon>Streptophyta</taxon>
        <taxon>Embryophyta</taxon>
        <taxon>Tracheophyta</taxon>
        <taxon>Spermatophyta</taxon>
        <taxon>Magnoliopsida</taxon>
        <taxon>eudicotyledons</taxon>
        <taxon>Gunneridae</taxon>
        <taxon>Pentapetalae</taxon>
        <taxon>asterids</taxon>
        <taxon>lamiids</taxon>
        <taxon>Boraginales</taxon>
        <taxon>Boraginaceae</taxon>
        <taxon>Boraginoideae</taxon>
        <taxon>Lithospermeae</taxon>
        <taxon>Lithospermum</taxon>
    </lineage>
</organism>
<feature type="region of interest" description="Disordered" evidence="1">
    <location>
        <begin position="227"/>
        <end position="247"/>
    </location>
</feature>
<dbReference type="GO" id="GO:0003676">
    <property type="term" value="F:nucleic acid binding"/>
    <property type="evidence" value="ECO:0007669"/>
    <property type="project" value="InterPro"/>
</dbReference>
<dbReference type="PANTHER" id="PTHR42648">
    <property type="entry name" value="TRANSPOSASE, PUTATIVE-RELATED"/>
    <property type="match status" value="1"/>
</dbReference>
<evidence type="ECO:0000313" key="4">
    <source>
        <dbReference type="Proteomes" id="UP001454036"/>
    </source>
</evidence>
<dbReference type="GO" id="GO:0015074">
    <property type="term" value="P:DNA integration"/>
    <property type="evidence" value="ECO:0007669"/>
    <property type="project" value="InterPro"/>
</dbReference>
<evidence type="ECO:0000313" key="3">
    <source>
        <dbReference type="EMBL" id="GAA0155358.1"/>
    </source>
</evidence>
<dbReference type="EMBL" id="BAABME010002602">
    <property type="protein sequence ID" value="GAA0155358.1"/>
    <property type="molecule type" value="Genomic_DNA"/>
</dbReference>